<keyword evidence="1" id="KW-0812">Transmembrane</keyword>
<keyword evidence="1" id="KW-0472">Membrane</keyword>
<protein>
    <submittedName>
        <fullName evidence="2">Uncharacterized protein</fullName>
    </submittedName>
</protein>
<dbReference type="AlphaFoldDB" id="A0A931B9F2"/>
<keyword evidence="3" id="KW-1185">Reference proteome</keyword>
<name>A0A931B9F2_9ACTN</name>
<keyword evidence="1" id="KW-1133">Transmembrane helix</keyword>
<evidence type="ECO:0000313" key="3">
    <source>
        <dbReference type="Proteomes" id="UP000657385"/>
    </source>
</evidence>
<evidence type="ECO:0000313" key="2">
    <source>
        <dbReference type="EMBL" id="MBF9072521.1"/>
    </source>
</evidence>
<feature type="transmembrane region" description="Helical" evidence="1">
    <location>
        <begin position="38"/>
        <end position="58"/>
    </location>
</feature>
<reference evidence="2" key="1">
    <citation type="submission" date="2020-11" db="EMBL/GenBank/DDBJ databases">
        <title>Isolation and identification of active actinomycetes.</title>
        <authorList>
            <person name="Yu B."/>
        </authorList>
    </citation>
    <scope>NUCLEOTIDE SEQUENCE</scope>
    <source>
        <strain evidence="2">NEAU-YB345</strain>
    </source>
</reference>
<dbReference type="RefSeq" id="WP_196197700.1">
    <property type="nucleotide sequence ID" value="NZ_JADPRT010000017.1"/>
</dbReference>
<proteinExistence type="predicted"/>
<evidence type="ECO:0000256" key="1">
    <source>
        <dbReference type="SAM" id="Phobius"/>
    </source>
</evidence>
<dbReference type="EMBL" id="JADPRT010000017">
    <property type="protein sequence ID" value="MBF9072521.1"/>
    <property type="molecule type" value="Genomic_DNA"/>
</dbReference>
<sequence length="73" mass="8183">MARRRIGPKVAFLYVFLVLPVLGVATVIIAIADRQRFWWSQVITGTGFIAAPLAIVIAGRIRARRLRRTPPEV</sequence>
<feature type="transmembrane region" description="Helical" evidence="1">
    <location>
        <begin position="12"/>
        <end position="32"/>
    </location>
</feature>
<dbReference type="Proteomes" id="UP000657385">
    <property type="component" value="Unassembled WGS sequence"/>
</dbReference>
<comment type="caution">
    <text evidence="2">The sequence shown here is derived from an EMBL/GenBank/DDBJ whole genome shotgun (WGS) entry which is preliminary data.</text>
</comment>
<accession>A0A931B9F2</accession>
<organism evidence="2 3">
    <name type="scientific">Streptacidiphilus fuscans</name>
    <dbReference type="NCBI Taxonomy" id="2789292"/>
    <lineage>
        <taxon>Bacteria</taxon>
        <taxon>Bacillati</taxon>
        <taxon>Actinomycetota</taxon>
        <taxon>Actinomycetes</taxon>
        <taxon>Kitasatosporales</taxon>
        <taxon>Streptomycetaceae</taxon>
        <taxon>Streptacidiphilus</taxon>
    </lineage>
</organism>
<gene>
    <name evidence="2" type="ORF">I2501_31345</name>
</gene>